<dbReference type="RefSeq" id="XP_019540885.3">
    <property type="nucleotide sequence ID" value="XM_019685340.3"/>
</dbReference>
<evidence type="ECO:0000256" key="3">
    <source>
        <dbReference type="ARBA" id="ARBA00007064"/>
    </source>
</evidence>
<dbReference type="InterPro" id="IPR005248">
    <property type="entry name" value="NadD/NMNAT"/>
</dbReference>
<keyword evidence="9" id="KW-0520">NAD</keyword>
<keyword evidence="7" id="KW-0547">Nucleotide-binding</keyword>
<dbReference type="NCBIfam" id="TIGR00482">
    <property type="entry name" value="nicotinate (nicotinamide) nucleotide adenylyltransferase"/>
    <property type="match status" value="1"/>
</dbReference>
<feature type="compositionally biased region" description="Low complexity" evidence="11">
    <location>
        <begin position="433"/>
        <end position="444"/>
    </location>
</feature>
<keyword evidence="8" id="KW-0067">ATP-binding</keyword>
<keyword evidence="14" id="KW-1185">Reference proteome</keyword>
<keyword evidence="5" id="KW-0808">Transferase</keyword>
<accession>A0ABM1Z3R9</accession>
<evidence type="ECO:0000256" key="8">
    <source>
        <dbReference type="ARBA" id="ARBA00022840"/>
    </source>
</evidence>
<comment type="pathway">
    <text evidence="1">Cofactor biosynthesis; NAD(+) biosynthesis; NAD(+) from nicotinamide D-ribonucleotide: step 1/1.</text>
</comment>
<proteinExistence type="inferred from homology"/>
<evidence type="ECO:0000256" key="10">
    <source>
        <dbReference type="ARBA" id="ARBA00048721"/>
    </source>
</evidence>
<comment type="similarity">
    <text evidence="3">Belongs to the eukaryotic NMN adenylyltransferase family.</text>
</comment>
<evidence type="ECO:0000313" key="14">
    <source>
        <dbReference type="Proteomes" id="UP000069940"/>
    </source>
</evidence>
<dbReference type="Proteomes" id="UP000069940">
    <property type="component" value="Unassembled WGS sequence"/>
</dbReference>
<comment type="catalytic activity">
    <reaction evidence="10">
        <text>nicotinate beta-D-ribonucleotide + ATP + H(+) = deamido-NAD(+) + diphosphate</text>
        <dbReference type="Rhea" id="RHEA:22860"/>
        <dbReference type="ChEBI" id="CHEBI:15378"/>
        <dbReference type="ChEBI" id="CHEBI:30616"/>
        <dbReference type="ChEBI" id="CHEBI:33019"/>
        <dbReference type="ChEBI" id="CHEBI:57502"/>
        <dbReference type="ChEBI" id="CHEBI:58437"/>
        <dbReference type="EC" id="2.7.7.18"/>
    </reaction>
</comment>
<evidence type="ECO:0000313" key="13">
    <source>
        <dbReference type="EnsemblMetazoa" id="AALFPA23_014773.P21448"/>
    </source>
</evidence>
<evidence type="ECO:0000256" key="4">
    <source>
        <dbReference type="ARBA" id="ARBA00022642"/>
    </source>
</evidence>
<dbReference type="InterPro" id="IPR045094">
    <property type="entry name" value="NMNAT_euk"/>
</dbReference>
<evidence type="ECO:0000256" key="11">
    <source>
        <dbReference type="SAM" id="MobiDB-lite"/>
    </source>
</evidence>
<dbReference type="PANTHER" id="PTHR12039:SF0">
    <property type="entry name" value="NICOTINAMIDE-NUCLEOTIDE ADENYLYLTRANSFERASE"/>
    <property type="match status" value="1"/>
</dbReference>
<evidence type="ECO:0000256" key="6">
    <source>
        <dbReference type="ARBA" id="ARBA00022695"/>
    </source>
</evidence>
<dbReference type="SUPFAM" id="SSF52374">
    <property type="entry name" value="Nucleotidylyl transferase"/>
    <property type="match status" value="1"/>
</dbReference>
<dbReference type="InterPro" id="IPR014729">
    <property type="entry name" value="Rossmann-like_a/b/a_fold"/>
</dbReference>
<reference evidence="13" key="2">
    <citation type="submission" date="2025-05" db="UniProtKB">
        <authorList>
            <consortium name="EnsemblMetazoa"/>
        </authorList>
    </citation>
    <scope>IDENTIFICATION</scope>
    <source>
        <strain evidence="13">Foshan</strain>
    </source>
</reference>
<evidence type="ECO:0000256" key="9">
    <source>
        <dbReference type="ARBA" id="ARBA00023027"/>
    </source>
</evidence>
<reference evidence="14" key="1">
    <citation type="journal article" date="2015" name="Proc. Natl. Acad. Sci. U.S.A.">
        <title>Genome sequence of the Asian Tiger mosquito, Aedes albopictus, reveals insights into its biology, genetics, and evolution.</title>
        <authorList>
            <person name="Chen X.G."/>
            <person name="Jiang X."/>
            <person name="Gu J."/>
            <person name="Xu M."/>
            <person name="Wu Y."/>
            <person name="Deng Y."/>
            <person name="Zhang C."/>
            <person name="Bonizzoni M."/>
            <person name="Dermauw W."/>
            <person name="Vontas J."/>
            <person name="Armbruster P."/>
            <person name="Huang X."/>
            <person name="Yang Y."/>
            <person name="Zhang H."/>
            <person name="He W."/>
            <person name="Peng H."/>
            <person name="Liu Y."/>
            <person name="Wu K."/>
            <person name="Chen J."/>
            <person name="Lirakis M."/>
            <person name="Topalis P."/>
            <person name="Van Leeuwen T."/>
            <person name="Hall A.B."/>
            <person name="Jiang X."/>
            <person name="Thorpe C."/>
            <person name="Mueller R.L."/>
            <person name="Sun C."/>
            <person name="Waterhouse R.M."/>
            <person name="Yan G."/>
            <person name="Tu Z.J."/>
            <person name="Fang X."/>
            <person name="James A.A."/>
        </authorList>
    </citation>
    <scope>NUCLEOTIDE SEQUENCE [LARGE SCALE GENOMIC DNA]</scope>
    <source>
        <strain evidence="14">Foshan</strain>
    </source>
</reference>
<evidence type="ECO:0000256" key="2">
    <source>
        <dbReference type="ARBA" id="ARBA00005019"/>
    </source>
</evidence>
<dbReference type="InterPro" id="IPR051182">
    <property type="entry name" value="Euk_NMN_adenylyltrnsfrase"/>
</dbReference>
<dbReference type="CDD" id="cd09286">
    <property type="entry name" value="NMNAT_Eukarya"/>
    <property type="match status" value="1"/>
</dbReference>
<keyword evidence="4" id="KW-0662">Pyridine nucleotide biosynthesis</keyword>
<dbReference type="Pfam" id="PF01467">
    <property type="entry name" value="CTP_transf_like"/>
    <property type="match status" value="1"/>
</dbReference>
<feature type="compositionally biased region" description="Polar residues" evidence="11">
    <location>
        <begin position="360"/>
        <end position="399"/>
    </location>
</feature>
<dbReference type="EnsemblMetazoa" id="AALFPA23_014773.R21448">
    <property type="protein sequence ID" value="AALFPA23_014773.P21448"/>
    <property type="gene ID" value="AALFPA23_014773"/>
</dbReference>
<feature type="compositionally biased region" description="Polar residues" evidence="11">
    <location>
        <begin position="421"/>
        <end position="432"/>
    </location>
</feature>
<feature type="domain" description="Cytidyltransferase-like" evidence="12">
    <location>
        <begin position="12"/>
        <end position="215"/>
    </location>
</feature>
<name>A0ABM1Z3R9_AEDAL</name>
<keyword evidence="6" id="KW-0548">Nucleotidyltransferase</keyword>
<organism evidence="13 14">
    <name type="scientific">Aedes albopictus</name>
    <name type="common">Asian tiger mosquito</name>
    <name type="synonym">Stegomyia albopicta</name>
    <dbReference type="NCBI Taxonomy" id="7160"/>
    <lineage>
        <taxon>Eukaryota</taxon>
        <taxon>Metazoa</taxon>
        <taxon>Ecdysozoa</taxon>
        <taxon>Arthropoda</taxon>
        <taxon>Hexapoda</taxon>
        <taxon>Insecta</taxon>
        <taxon>Pterygota</taxon>
        <taxon>Neoptera</taxon>
        <taxon>Endopterygota</taxon>
        <taxon>Diptera</taxon>
        <taxon>Nematocera</taxon>
        <taxon>Culicoidea</taxon>
        <taxon>Culicidae</taxon>
        <taxon>Culicinae</taxon>
        <taxon>Aedini</taxon>
        <taxon>Aedes</taxon>
        <taxon>Stegomyia</taxon>
    </lineage>
</organism>
<dbReference type="GeneID" id="109411739"/>
<feature type="region of interest" description="Disordered" evidence="11">
    <location>
        <begin position="360"/>
        <end position="449"/>
    </location>
</feature>
<dbReference type="InterPro" id="IPR004821">
    <property type="entry name" value="Cyt_trans-like"/>
</dbReference>
<protein>
    <recommendedName>
        <fullName evidence="12">Cytidyltransferase-like domain-containing protein</fullName>
    </recommendedName>
</protein>
<evidence type="ECO:0000256" key="1">
    <source>
        <dbReference type="ARBA" id="ARBA00004658"/>
    </source>
</evidence>
<evidence type="ECO:0000256" key="5">
    <source>
        <dbReference type="ARBA" id="ARBA00022679"/>
    </source>
</evidence>
<sequence length="476" mass="52567">MRMTSPSKIMLIACGSFSPPTPMHFRMFEIARDYFEQIGSASVVGGIISPVHDSYGKNGLVSATHRCNMIKIGLQSSDWIRLSEWETQQEEWTRTRLTLQYHQNCINSFLKDANSTNDQHIPSWIPEGLKKTASQVQLKLLCGADLLESFATPGLWKDEDIEAIVGQHGIVVISRAGSNAEQFIFNSDLLSRYRRNITIVTNWITNDVSSTLVRRLLNRGMSVKYLLDDYLIEYIKKHALYGTSNTKYIMPASTSGEMMSISPVSPIIDDDYVECRNELNTLNTLESMDETDFPRNTLNRVFCCGTENESKSSSKGTRGFLTHPGSAVKITTSTITSSSSSGTDSGIVSISQHIVDDKVGNTTSSAQNRTNNSEPSTKTSTTALDTQRQQNSPNSTAKATQREPKNTKDLQLSVAELAKSRSVQSTPATVNKASSQTTAASSSAGRISPSKSYDDMIKFVFTEHGIKVISDREYVV</sequence>
<dbReference type="Gene3D" id="3.40.50.620">
    <property type="entry name" value="HUPs"/>
    <property type="match status" value="1"/>
</dbReference>
<evidence type="ECO:0000256" key="7">
    <source>
        <dbReference type="ARBA" id="ARBA00022741"/>
    </source>
</evidence>
<dbReference type="PANTHER" id="PTHR12039">
    <property type="entry name" value="NICOTINAMIDE MONONUCLEOTIDE ADENYLYLTRANSFERASE"/>
    <property type="match status" value="1"/>
</dbReference>
<evidence type="ECO:0000259" key="12">
    <source>
        <dbReference type="Pfam" id="PF01467"/>
    </source>
</evidence>
<comment type="pathway">
    <text evidence="2">Cofactor biosynthesis; NAD(+) biosynthesis; deamido-NAD(+) from nicotinate D-ribonucleotide: step 1/1.</text>
</comment>